<evidence type="ECO:0000313" key="2">
    <source>
        <dbReference type="Proteomes" id="UP001620460"/>
    </source>
</evidence>
<comment type="caution">
    <text evidence="1">The sequence shown here is derived from an EMBL/GenBank/DDBJ whole genome shotgun (WGS) entry which is preliminary data.</text>
</comment>
<name>A0ABW8JTW5_9GAMM</name>
<evidence type="ECO:0000313" key="1">
    <source>
        <dbReference type="EMBL" id="MFK2903591.1"/>
    </source>
</evidence>
<sequence>MSGMALGIPIRLAMGMGSGIAIGVASGAQAGRRQVCKDVAAWLQQHGVVLTTPDGGAVDAPALLAVVAGKPGNRG</sequence>
<accession>A0ABW8JTW5</accession>
<reference evidence="1 2" key="1">
    <citation type="submission" date="2020-10" db="EMBL/GenBank/DDBJ databases">
        <title>Phylogeny of dyella-like bacteria.</title>
        <authorList>
            <person name="Fu J."/>
        </authorList>
    </citation>
    <scope>NUCLEOTIDE SEQUENCE [LARGE SCALE GENOMIC DNA]</scope>
    <source>
        <strain evidence="1 2">Gsoil3046</strain>
    </source>
</reference>
<proteinExistence type="predicted"/>
<organism evidence="1 2">
    <name type="scientific">Dyella ginsengisoli</name>
    <dbReference type="NCBI Taxonomy" id="363848"/>
    <lineage>
        <taxon>Bacteria</taxon>
        <taxon>Pseudomonadati</taxon>
        <taxon>Pseudomonadota</taxon>
        <taxon>Gammaproteobacteria</taxon>
        <taxon>Lysobacterales</taxon>
        <taxon>Rhodanobacteraceae</taxon>
        <taxon>Dyella</taxon>
    </lineage>
</organism>
<dbReference type="Proteomes" id="UP001620460">
    <property type="component" value="Unassembled WGS sequence"/>
</dbReference>
<dbReference type="EMBL" id="JADIKM010000001">
    <property type="protein sequence ID" value="MFK2903591.1"/>
    <property type="molecule type" value="Genomic_DNA"/>
</dbReference>
<gene>
    <name evidence="1" type="ORF">ISP17_06435</name>
</gene>
<dbReference type="RefSeq" id="WP_404631174.1">
    <property type="nucleotide sequence ID" value="NZ_JADIKM010000001.1"/>
</dbReference>
<protein>
    <submittedName>
        <fullName evidence="1">Uncharacterized protein</fullName>
    </submittedName>
</protein>
<keyword evidence="2" id="KW-1185">Reference proteome</keyword>